<keyword evidence="2" id="KW-0032">Aminotransferase</keyword>
<sequence length="342" mass="35426">MRHAFDAAFDVPDGYLNTPAVGVPPAHVADEVTEFVRRWSAGAQRPPEFDALVESTRTSFGALVGVPAERVAVGAAVSPLVGMVAAGVPDGARVLAASGEFTSVTFPFAAHRHRGVTVREVPVSALPDAVAGHDLVAVSVAQSADGALVELDALREAAEAAGVPVLLDVTQAAGWRPLHLDWADWVVGAGYKWLLAPRGTAWLAVHPRAMASTHPVGAGWYAGEDPWDSIYGLPLRLAGGARRFDTSPAWLAFAGAAPALSYVASLDLAAVRDHGVGLANAVRARFGLPEAGGPIVSLRREGAAEALAEAGVVASVRAGAARLGFHIYNTERDVDRVVAALS</sequence>
<dbReference type="InterPro" id="IPR015421">
    <property type="entry name" value="PyrdxlP-dep_Trfase_major"/>
</dbReference>
<reference evidence="2 3" key="1">
    <citation type="submission" date="2017-02" db="EMBL/GenBank/DDBJ databases">
        <title>Draft genome of Saccharomonospora sp. 154.</title>
        <authorList>
            <person name="Alonso-Carmona G.S."/>
            <person name="De La Haba R."/>
            <person name="Vera-Gargallo B."/>
            <person name="Sandoval-Trujillo A.H."/>
            <person name="Ramirez-Duran N."/>
            <person name="Ventosa A."/>
        </authorList>
    </citation>
    <scope>NUCLEOTIDE SEQUENCE [LARGE SCALE GENOMIC DNA]</scope>
    <source>
        <strain evidence="2 3">LRS4.154</strain>
    </source>
</reference>
<accession>A0A1V9AD29</accession>
<evidence type="ECO:0000259" key="1">
    <source>
        <dbReference type="Pfam" id="PF00266"/>
    </source>
</evidence>
<keyword evidence="2" id="KW-0808">Transferase</keyword>
<feature type="domain" description="Aminotransferase class V" evidence="1">
    <location>
        <begin position="15"/>
        <end position="283"/>
    </location>
</feature>
<evidence type="ECO:0000313" key="2">
    <source>
        <dbReference type="EMBL" id="OQO95000.1"/>
    </source>
</evidence>
<dbReference type="InterPro" id="IPR015422">
    <property type="entry name" value="PyrdxlP-dep_Trfase_small"/>
</dbReference>
<comment type="caution">
    <text evidence="2">The sequence shown here is derived from an EMBL/GenBank/DDBJ whole genome shotgun (WGS) entry which is preliminary data.</text>
</comment>
<proteinExistence type="predicted"/>
<gene>
    <name evidence="2" type="ORF">B1813_02770</name>
</gene>
<protein>
    <submittedName>
        <fullName evidence="2">Aminotransferase class V</fullName>
    </submittedName>
</protein>
<dbReference type="InterPro" id="IPR015424">
    <property type="entry name" value="PyrdxlP-dep_Trfase"/>
</dbReference>
<keyword evidence="3" id="KW-1185">Reference proteome</keyword>
<dbReference type="InterPro" id="IPR000192">
    <property type="entry name" value="Aminotrans_V_dom"/>
</dbReference>
<dbReference type="EMBL" id="MWIH01000002">
    <property type="protein sequence ID" value="OQO95000.1"/>
    <property type="molecule type" value="Genomic_DNA"/>
</dbReference>
<dbReference type="Pfam" id="PF00266">
    <property type="entry name" value="Aminotran_5"/>
    <property type="match status" value="1"/>
</dbReference>
<dbReference type="AlphaFoldDB" id="A0A1V9AD29"/>
<dbReference type="RefSeq" id="WP_081190394.1">
    <property type="nucleotide sequence ID" value="NZ_MWIH01000002.1"/>
</dbReference>
<dbReference type="STRING" id="1962155.B1813_02770"/>
<organism evidence="2 3">
    <name type="scientific">Saccharomonospora piscinae</name>
    <dbReference type="NCBI Taxonomy" id="687388"/>
    <lineage>
        <taxon>Bacteria</taxon>
        <taxon>Bacillati</taxon>
        <taxon>Actinomycetota</taxon>
        <taxon>Actinomycetes</taxon>
        <taxon>Pseudonocardiales</taxon>
        <taxon>Pseudonocardiaceae</taxon>
        <taxon>Saccharomonospora</taxon>
    </lineage>
</organism>
<dbReference type="PANTHER" id="PTHR43586">
    <property type="entry name" value="CYSTEINE DESULFURASE"/>
    <property type="match status" value="1"/>
</dbReference>
<dbReference type="Gene3D" id="3.90.1150.10">
    <property type="entry name" value="Aspartate Aminotransferase, domain 1"/>
    <property type="match status" value="1"/>
</dbReference>
<dbReference type="PANTHER" id="PTHR43586:SF21">
    <property type="entry name" value="PYRIDOXAL PHOSPHATE (PLP)-DEPENDENT ASPARTATE AMINOTRANSFERASE SUPERFAMILY"/>
    <property type="match status" value="1"/>
</dbReference>
<dbReference type="GO" id="GO:0008483">
    <property type="term" value="F:transaminase activity"/>
    <property type="evidence" value="ECO:0007669"/>
    <property type="project" value="UniProtKB-KW"/>
</dbReference>
<evidence type="ECO:0000313" key="3">
    <source>
        <dbReference type="Proteomes" id="UP000192591"/>
    </source>
</evidence>
<dbReference type="Proteomes" id="UP000192591">
    <property type="component" value="Unassembled WGS sequence"/>
</dbReference>
<name>A0A1V9AD29_SACPI</name>
<dbReference type="Gene3D" id="3.40.640.10">
    <property type="entry name" value="Type I PLP-dependent aspartate aminotransferase-like (Major domain)"/>
    <property type="match status" value="1"/>
</dbReference>
<dbReference type="SUPFAM" id="SSF53383">
    <property type="entry name" value="PLP-dependent transferases"/>
    <property type="match status" value="1"/>
</dbReference>